<protein>
    <submittedName>
        <fullName evidence="2">Uncharacterized protein</fullName>
    </submittedName>
</protein>
<dbReference type="Proteomes" id="UP000297910">
    <property type="component" value="Unassembled WGS sequence"/>
</dbReference>
<dbReference type="EMBL" id="PQXI01000762">
    <property type="protein sequence ID" value="TGO13154.1"/>
    <property type="molecule type" value="Genomic_DNA"/>
</dbReference>
<feature type="region of interest" description="Disordered" evidence="1">
    <location>
        <begin position="543"/>
        <end position="564"/>
    </location>
</feature>
<feature type="region of interest" description="Disordered" evidence="1">
    <location>
        <begin position="348"/>
        <end position="387"/>
    </location>
</feature>
<gene>
    <name evidence="2" type="ORF">BPAE_0765g00010</name>
</gene>
<dbReference type="AlphaFoldDB" id="A0A4Z1EL50"/>
<keyword evidence="3" id="KW-1185">Reference proteome</keyword>
<sequence length="564" mass="64349">MNTNFNTTNQNGVYDVGINSAIDQYNLNGHIMIGRQDDPASNIDGAQRRLRLINSLVTIFEHDDPSTYEFMSFGIDKMQNSRIEEPQVEGHHNQETALHRFEGVYDDEKGGRLPNLDGLDTSFDSSRLGHQQLTQQHADDQNQGFRNRTDLPTVHNMLALESTEDDDCEFEIISPEDTERLWGILSAIRGGNDVPSQVQTILPLRNERQPVILNDNNNPHGYTSNGDLERSFYDTWDGTNFDDRMAGLSGSNKENIFGRGLLATEIAAGLEQLCGQYGIPDLANQNQECIRPSQFPQIRKQFTDCPESDGNWTSASDRVIPNDCLNADQSADHSMSSTQQKIQNFNSRGYESGTQNVTHGNQVPVPQQRSHESHQQGYHGPVPRKRTRTRGAKITTVQAGGMNVTEGLSDLEGRFEMDENNRHSHNPTKRNKFAKAKCVSLPRVEQRSYCMSRVSVSLEEMRAINPDYDKHPHRAFLPERMEFSQQAGMKTILIPTRMIDLLSAHRQKAREEERKNFTGRKIPRDFKLQPVRHKDFEAFQVARRKEEETRSYENRQRRFANSRS</sequence>
<evidence type="ECO:0000313" key="3">
    <source>
        <dbReference type="Proteomes" id="UP000297910"/>
    </source>
</evidence>
<comment type="caution">
    <text evidence="2">The sequence shown here is derived from an EMBL/GenBank/DDBJ whole genome shotgun (WGS) entry which is preliminary data.</text>
</comment>
<feature type="compositionally biased region" description="Polar residues" evidence="1">
    <location>
        <begin position="348"/>
        <end position="368"/>
    </location>
</feature>
<organism evidence="2 3">
    <name type="scientific">Botrytis paeoniae</name>
    <dbReference type="NCBI Taxonomy" id="278948"/>
    <lineage>
        <taxon>Eukaryota</taxon>
        <taxon>Fungi</taxon>
        <taxon>Dikarya</taxon>
        <taxon>Ascomycota</taxon>
        <taxon>Pezizomycotina</taxon>
        <taxon>Leotiomycetes</taxon>
        <taxon>Helotiales</taxon>
        <taxon>Sclerotiniaceae</taxon>
        <taxon>Botrytis</taxon>
    </lineage>
</organism>
<reference evidence="2 3" key="1">
    <citation type="submission" date="2017-12" db="EMBL/GenBank/DDBJ databases">
        <title>Comparative genomics of Botrytis spp.</title>
        <authorList>
            <person name="Valero-Jimenez C.A."/>
            <person name="Tapia P."/>
            <person name="Veloso J."/>
            <person name="Silva-Moreno E."/>
            <person name="Staats M."/>
            <person name="Valdes J.H."/>
            <person name="Van Kan J.A.L."/>
        </authorList>
    </citation>
    <scope>NUCLEOTIDE SEQUENCE [LARGE SCALE GENOMIC DNA]</scope>
    <source>
        <strain evidence="2 3">Bp0003</strain>
    </source>
</reference>
<evidence type="ECO:0000256" key="1">
    <source>
        <dbReference type="SAM" id="MobiDB-lite"/>
    </source>
</evidence>
<feature type="compositionally biased region" description="Basic and acidic residues" evidence="1">
    <location>
        <begin position="543"/>
        <end position="556"/>
    </location>
</feature>
<evidence type="ECO:0000313" key="2">
    <source>
        <dbReference type="EMBL" id="TGO13154.1"/>
    </source>
</evidence>
<accession>A0A4Z1EL50</accession>
<name>A0A4Z1EL50_9HELO</name>
<proteinExistence type="predicted"/>